<evidence type="ECO:0000313" key="1">
    <source>
        <dbReference type="EMBL" id="VEL31402.1"/>
    </source>
</evidence>
<protein>
    <submittedName>
        <fullName evidence="1">Uncharacterized protein</fullName>
    </submittedName>
</protein>
<keyword evidence="2" id="KW-1185">Reference proteome</keyword>
<reference evidence="1" key="1">
    <citation type="submission" date="2018-11" db="EMBL/GenBank/DDBJ databases">
        <authorList>
            <consortium name="Pathogen Informatics"/>
        </authorList>
    </citation>
    <scope>NUCLEOTIDE SEQUENCE</scope>
</reference>
<accession>A0A448X9B9</accession>
<name>A0A448X9B9_9PLAT</name>
<organism evidence="1 2">
    <name type="scientific">Protopolystoma xenopodis</name>
    <dbReference type="NCBI Taxonomy" id="117903"/>
    <lineage>
        <taxon>Eukaryota</taxon>
        <taxon>Metazoa</taxon>
        <taxon>Spiralia</taxon>
        <taxon>Lophotrochozoa</taxon>
        <taxon>Platyhelminthes</taxon>
        <taxon>Monogenea</taxon>
        <taxon>Polyopisthocotylea</taxon>
        <taxon>Polystomatidea</taxon>
        <taxon>Polystomatidae</taxon>
        <taxon>Protopolystoma</taxon>
    </lineage>
</organism>
<comment type="caution">
    <text evidence="1">The sequence shown here is derived from an EMBL/GenBank/DDBJ whole genome shotgun (WGS) entry which is preliminary data.</text>
</comment>
<dbReference type="Proteomes" id="UP000784294">
    <property type="component" value="Unassembled WGS sequence"/>
</dbReference>
<sequence length="134" mass="14928">EGACVLLGLGCTGRIHVFRRNSIDATEYRFSVSTIQQRVASLMSSCFSRSSSVTITSKEARQRAVLSQFASQGEEYTSYDVAQLLLDRAAGLVEVREVEHNFCANVSVIRFETATNTDYLVSGFNINTNKWMLE</sequence>
<proteinExistence type="predicted"/>
<dbReference type="OrthoDB" id="5974730at2759"/>
<dbReference type="EMBL" id="CAAALY010121963">
    <property type="protein sequence ID" value="VEL31402.1"/>
    <property type="molecule type" value="Genomic_DNA"/>
</dbReference>
<feature type="non-terminal residue" evidence="1">
    <location>
        <position position="1"/>
    </location>
</feature>
<evidence type="ECO:0000313" key="2">
    <source>
        <dbReference type="Proteomes" id="UP000784294"/>
    </source>
</evidence>
<dbReference type="AlphaFoldDB" id="A0A448X9B9"/>
<gene>
    <name evidence="1" type="ORF">PXEA_LOCUS24842</name>
</gene>